<evidence type="ECO:0000256" key="3">
    <source>
        <dbReference type="ARBA" id="ARBA00022989"/>
    </source>
</evidence>
<keyword evidence="3" id="KW-1133">Transmembrane helix</keyword>
<dbReference type="InterPro" id="IPR032808">
    <property type="entry name" value="DoxX"/>
</dbReference>
<dbReference type="Proteomes" id="UP001139485">
    <property type="component" value="Unassembled WGS sequence"/>
</dbReference>
<evidence type="ECO:0000256" key="1">
    <source>
        <dbReference type="ARBA" id="ARBA00004141"/>
    </source>
</evidence>
<evidence type="ECO:0000313" key="7">
    <source>
        <dbReference type="EMBL" id="MCM0619236.1"/>
    </source>
</evidence>
<feature type="chain" id="PRO_5040888181" evidence="6">
    <location>
        <begin position="21"/>
        <end position="187"/>
    </location>
</feature>
<comment type="subcellular location">
    <subcellularLocation>
        <location evidence="1">Membrane</location>
        <topology evidence="1">Multi-pass membrane protein</topology>
    </subcellularLocation>
</comment>
<protein>
    <submittedName>
        <fullName evidence="7">DoxX family membrane protein</fullName>
    </submittedName>
</protein>
<reference evidence="7" key="1">
    <citation type="submission" date="2022-05" db="EMBL/GenBank/DDBJ databases">
        <authorList>
            <person name="Tuo L."/>
        </authorList>
    </citation>
    <scope>NUCLEOTIDE SEQUENCE</scope>
    <source>
        <strain evidence="7">BSK12Z-4</strain>
    </source>
</reference>
<evidence type="ECO:0000256" key="5">
    <source>
        <dbReference type="SAM" id="MobiDB-lite"/>
    </source>
</evidence>
<evidence type="ECO:0000256" key="4">
    <source>
        <dbReference type="ARBA" id="ARBA00023136"/>
    </source>
</evidence>
<dbReference type="RefSeq" id="WP_250826110.1">
    <property type="nucleotide sequence ID" value="NZ_JAMOIL010000002.1"/>
</dbReference>
<feature type="signal peptide" evidence="6">
    <location>
        <begin position="1"/>
        <end position="20"/>
    </location>
</feature>
<keyword evidence="4" id="KW-0472">Membrane</keyword>
<keyword evidence="2" id="KW-0812">Transmembrane</keyword>
<dbReference type="GO" id="GO:0016020">
    <property type="term" value="C:membrane"/>
    <property type="evidence" value="ECO:0007669"/>
    <property type="project" value="UniProtKB-SubCell"/>
</dbReference>
<feature type="compositionally biased region" description="Low complexity" evidence="5">
    <location>
        <begin position="149"/>
        <end position="160"/>
    </location>
</feature>
<evidence type="ECO:0000313" key="8">
    <source>
        <dbReference type="Proteomes" id="UP001139485"/>
    </source>
</evidence>
<dbReference type="Pfam" id="PF07681">
    <property type="entry name" value="DoxX"/>
    <property type="match status" value="1"/>
</dbReference>
<feature type="region of interest" description="Disordered" evidence="5">
    <location>
        <begin position="145"/>
        <end position="167"/>
    </location>
</feature>
<organism evidence="7 8">
    <name type="scientific">Nocardioides bruguierae</name>
    <dbReference type="NCBI Taxonomy" id="2945102"/>
    <lineage>
        <taxon>Bacteria</taxon>
        <taxon>Bacillati</taxon>
        <taxon>Actinomycetota</taxon>
        <taxon>Actinomycetes</taxon>
        <taxon>Propionibacteriales</taxon>
        <taxon>Nocardioidaceae</taxon>
        <taxon>Nocardioides</taxon>
    </lineage>
</organism>
<accession>A0A9X2ID02</accession>
<name>A0A9X2ID02_9ACTN</name>
<keyword evidence="8" id="KW-1185">Reference proteome</keyword>
<proteinExistence type="predicted"/>
<sequence>MSLSRAIARPLLAAAFVTGAAGALKNSSALAEKAEPVTEKLVPLVRRAVPQFPSDPTLLVRVNAGVQLAAALGLATGKAPRCSAAVLAATMVPTTWAGYPFWKADSPAAKKEAQMGFTKNVSLVGGLIIAAGDTDGAPGVAWRTKKAASDASKGAKSAARSAKREVKSAKRAAKAEAKLAAKSLPGA</sequence>
<dbReference type="EMBL" id="JAMOIL010000002">
    <property type="protein sequence ID" value="MCM0619236.1"/>
    <property type="molecule type" value="Genomic_DNA"/>
</dbReference>
<evidence type="ECO:0000256" key="6">
    <source>
        <dbReference type="SAM" id="SignalP"/>
    </source>
</evidence>
<comment type="caution">
    <text evidence="7">The sequence shown here is derived from an EMBL/GenBank/DDBJ whole genome shotgun (WGS) entry which is preliminary data.</text>
</comment>
<gene>
    <name evidence="7" type="ORF">M8330_02860</name>
</gene>
<keyword evidence="6" id="KW-0732">Signal</keyword>
<evidence type="ECO:0000256" key="2">
    <source>
        <dbReference type="ARBA" id="ARBA00022692"/>
    </source>
</evidence>
<dbReference type="AlphaFoldDB" id="A0A9X2ID02"/>